<keyword evidence="3" id="KW-1185">Reference proteome</keyword>
<dbReference type="EMBL" id="JACCFH010000001">
    <property type="protein sequence ID" value="NYG33469.1"/>
    <property type="molecule type" value="Genomic_DNA"/>
</dbReference>
<dbReference type="PANTHER" id="PTHR42928">
    <property type="entry name" value="TRICARBOXYLATE-BINDING PROTEIN"/>
    <property type="match status" value="1"/>
</dbReference>
<protein>
    <submittedName>
        <fullName evidence="2">Tripartite-type tricarboxylate transporter receptor subunit TctC</fullName>
    </submittedName>
</protein>
<dbReference type="Gene3D" id="3.40.190.150">
    <property type="entry name" value="Bordetella uptake gene, domain 1"/>
    <property type="match status" value="1"/>
</dbReference>
<dbReference type="AlphaFoldDB" id="A0A7Y9QZG1"/>
<proteinExistence type="inferred from homology"/>
<keyword evidence="2" id="KW-0675">Receptor</keyword>
<accession>A0A7Y9QZG1</accession>
<dbReference type="InterPro" id="IPR005064">
    <property type="entry name" value="BUG"/>
</dbReference>
<comment type="caution">
    <text evidence="2">The sequence shown here is derived from an EMBL/GenBank/DDBJ whole genome shotgun (WGS) entry which is preliminary data.</text>
</comment>
<evidence type="ECO:0000313" key="2">
    <source>
        <dbReference type="EMBL" id="NYG33469.1"/>
    </source>
</evidence>
<dbReference type="CDD" id="cd13578">
    <property type="entry name" value="PBP2_Bug27"/>
    <property type="match status" value="1"/>
</dbReference>
<dbReference type="PIRSF" id="PIRSF017082">
    <property type="entry name" value="YflP"/>
    <property type="match status" value="1"/>
</dbReference>
<dbReference type="Gene3D" id="3.40.190.10">
    <property type="entry name" value="Periplasmic binding protein-like II"/>
    <property type="match status" value="1"/>
</dbReference>
<dbReference type="InterPro" id="IPR006311">
    <property type="entry name" value="TAT_signal"/>
</dbReference>
<evidence type="ECO:0000313" key="3">
    <source>
        <dbReference type="Proteomes" id="UP000518288"/>
    </source>
</evidence>
<gene>
    <name evidence="2" type="ORF">BDD16_002455</name>
</gene>
<dbReference type="PROSITE" id="PS51318">
    <property type="entry name" value="TAT"/>
    <property type="match status" value="1"/>
</dbReference>
<dbReference type="Pfam" id="PF03401">
    <property type="entry name" value="TctC"/>
    <property type="match status" value="1"/>
</dbReference>
<dbReference type="Proteomes" id="UP000518288">
    <property type="component" value="Unassembled WGS sequence"/>
</dbReference>
<dbReference type="RefSeq" id="WP_179634233.1">
    <property type="nucleotide sequence ID" value="NZ_JACCFH010000001.1"/>
</dbReference>
<comment type="similarity">
    <text evidence="1">Belongs to the UPF0065 (bug) family.</text>
</comment>
<organism evidence="2 3">
    <name type="scientific">Sphaerotilus montanus</name>
    <dbReference type="NCBI Taxonomy" id="522889"/>
    <lineage>
        <taxon>Bacteria</taxon>
        <taxon>Pseudomonadati</taxon>
        <taxon>Pseudomonadota</taxon>
        <taxon>Betaproteobacteria</taxon>
        <taxon>Burkholderiales</taxon>
        <taxon>Sphaerotilaceae</taxon>
        <taxon>Sphaerotilus</taxon>
    </lineage>
</organism>
<name>A0A7Y9QZG1_9BURK</name>
<dbReference type="PANTHER" id="PTHR42928:SF5">
    <property type="entry name" value="BLR1237 PROTEIN"/>
    <property type="match status" value="1"/>
</dbReference>
<sequence>MTQMPSLSPVPTPAPLTRRHALGLTGLGLLGTLAIGLPAMAQTAWPTKPITLVVPFPAGGGTDAFARPLSAVLSKQLGQQLIIDNKGGAGGNLGAGVAAKAAPDGYSWFMGAVHHAIAPAVYPKLDYNLLNDFIPVALVSSVPQVIVVNPQKVPAKNLNELLAYIKSKPGQLTYGSAGNGSSHHLAGELFKMQTKTFITHIPYRGAGPALQDLMGGQIDMMFDGLGSSATHIKSGRLRAIAVASDKRAPGFPDIPTAAEAGVPTYKVATWYGLWAPKGTPKEVVDKMSAELKTALGSPELKTAWNNIGSETPTMAGKEFGDFVVAETKRWADVVKAGNIKLE</sequence>
<dbReference type="SUPFAM" id="SSF53850">
    <property type="entry name" value="Periplasmic binding protein-like II"/>
    <property type="match status" value="1"/>
</dbReference>
<dbReference type="InterPro" id="IPR042100">
    <property type="entry name" value="Bug_dom1"/>
</dbReference>
<evidence type="ECO:0000256" key="1">
    <source>
        <dbReference type="ARBA" id="ARBA00006987"/>
    </source>
</evidence>
<reference evidence="2 3" key="1">
    <citation type="submission" date="2020-07" db="EMBL/GenBank/DDBJ databases">
        <title>Genomic Encyclopedia of Archaeal and Bacterial Type Strains, Phase II (KMG-II): from individual species to whole genera.</title>
        <authorList>
            <person name="Goeker M."/>
        </authorList>
    </citation>
    <scope>NUCLEOTIDE SEQUENCE [LARGE SCALE GENOMIC DNA]</scope>
    <source>
        <strain evidence="2 3">DSM 21226</strain>
    </source>
</reference>